<dbReference type="Gene3D" id="1.10.10.10">
    <property type="entry name" value="Winged helix-like DNA-binding domain superfamily/Winged helix DNA-binding domain"/>
    <property type="match status" value="1"/>
</dbReference>
<comment type="caution">
    <text evidence="1">The sequence shown here is derived from an EMBL/GenBank/DDBJ whole genome shotgun (WGS) entry which is preliminary data.</text>
</comment>
<evidence type="ECO:0000313" key="2">
    <source>
        <dbReference type="Proteomes" id="UP000270856"/>
    </source>
</evidence>
<dbReference type="OrthoDB" id="9808360at2"/>
<gene>
    <name evidence="1" type="ORF">EGM88_05905</name>
</gene>
<dbReference type="Pfam" id="PF02082">
    <property type="entry name" value="Rrf2"/>
    <property type="match status" value="1"/>
</dbReference>
<organism evidence="1 2">
    <name type="scientific">Aureibaculum marinum</name>
    <dbReference type="NCBI Taxonomy" id="2487930"/>
    <lineage>
        <taxon>Bacteria</taxon>
        <taxon>Pseudomonadati</taxon>
        <taxon>Bacteroidota</taxon>
        <taxon>Flavobacteriia</taxon>
        <taxon>Flavobacteriales</taxon>
        <taxon>Flavobacteriaceae</taxon>
        <taxon>Aureibaculum</taxon>
    </lineage>
</organism>
<sequence>MLSKSSTYAIRAVLYLSLNSNEEKKFSPWQIADDIDIPAPFLAKTLQELTRRNFISSKKGRNGGFYLSDDNRLNSLISIVNAIDGLGKFKECALGLSECNGSNPCPLHNAITPLRNKLINELSDKTIADYTREMKEGKIHVF</sequence>
<dbReference type="EMBL" id="RPFJ01000006">
    <property type="protein sequence ID" value="RPD98721.1"/>
    <property type="molecule type" value="Genomic_DNA"/>
</dbReference>
<accession>A0A3N4NQY4</accession>
<protein>
    <submittedName>
        <fullName evidence="1">Rrf2 family transcriptional regulator</fullName>
    </submittedName>
</protein>
<dbReference type="AlphaFoldDB" id="A0A3N4NQY4"/>
<proteinExistence type="predicted"/>
<keyword evidence="2" id="KW-1185">Reference proteome</keyword>
<dbReference type="InterPro" id="IPR000944">
    <property type="entry name" value="Tscrpt_reg_Rrf2"/>
</dbReference>
<reference evidence="1 2" key="1">
    <citation type="submission" date="2018-11" db="EMBL/GenBank/DDBJ databases">
        <title>Aureibaculum marinum gen. nov., sp. nov., a member of the family Flavobacteriaceae isolated from the Bohai Sea.</title>
        <authorList>
            <person name="Ji X."/>
        </authorList>
    </citation>
    <scope>NUCLEOTIDE SEQUENCE [LARGE SCALE GENOMIC DNA]</scope>
    <source>
        <strain evidence="1 2">BH-SD17</strain>
    </source>
</reference>
<name>A0A3N4NQY4_9FLAO</name>
<dbReference type="GO" id="GO:0003700">
    <property type="term" value="F:DNA-binding transcription factor activity"/>
    <property type="evidence" value="ECO:0007669"/>
    <property type="project" value="TreeGrafter"/>
</dbReference>
<dbReference type="NCBIfam" id="TIGR00738">
    <property type="entry name" value="rrf2_super"/>
    <property type="match status" value="1"/>
</dbReference>
<dbReference type="Proteomes" id="UP000270856">
    <property type="component" value="Unassembled WGS sequence"/>
</dbReference>
<evidence type="ECO:0000313" key="1">
    <source>
        <dbReference type="EMBL" id="RPD98721.1"/>
    </source>
</evidence>
<dbReference type="PANTHER" id="PTHR33221">
    <property type="entry name" value="WINGED HELIX-TURN-HELIX TRANSCRIPTIONAL REGULATOR, RRF2 FAMILY"/>
    <property type="match status" value="1"/>
</dbReference>
<dbReference type="InterPro" id="IPR036388">
    <property type="entry name" value="WH-like_DNA-bd_sf"/>
</dbReference>
<dbReference type="InterPro" id="IPR036390">
    <property type="entry name" value="WH_DNA-bd_sf"/>
</dbReference>
<dbReference type="PANTHER" id="PTHR33221:SF13">
    <property type="entry name" value="TRANSCRIPTIONAL REGULATOR-RELATED"/>
    <property type="match status" value="1"/>
</dbReference>
<dbReference type="PROSITE" id="PS51197">
    <property type="entry name" value="HTH_RRF2_2"/>
    <property type="match status" value="1"/>
</dbReference>
<dbReference type="SUPFAM" id="SSF46785">
    <property type="entry name" value="Winged helix' DNA-binding domain"/>
    <property type="match status" value="1"/>
</dbReference>
<dbReference type="RefSeq" id="WP_123897035.1">
    <property type="nucleotide sequence ID" value="NZ_RPFJ01000006.1"/>
</dbReference>
<dbReference type="GO" id="GO:0005829">
    <property type="term" value="C:cytosol"/>
    <property type="evidence" value="ECO:0007669"/>
    <property type="project" value="TreeGrafter"/>
</dbReference>